<dbReference type="AlphaFoldDB" id="A0A0E9VAR0"/>
<reference evidence="1" key="2">
    <citation type="journal article" date="2015" name="Fish Shellfish Immunol.">
        <title>Early steps in the European eel (Anguilla anguilla)-Vibrio vulnificus interaction in the gills: Role of the RtxA13 toxin.</title>
        <authorList>
            <person name="Callol A."/>
            <person name="Pajuelo D."/>
            <person name="Ebbesson L."/>
            <person name="Teles M."/>
            <person name="MacKenzie S."/>
            <person name="Amaro C."/>
        </authorList>
    </citation>
    <scope>NUCLEOTIDE SEQUENCE</scope>
</reference>
<accession>A0A0E9VAR0</accession>
<protein>
    <submittedName>
        <fullName evidence="1">Uncharacterized protein</fullName>
    </submittedName>
</protein>
<name>A0A0E9VAR0_ANGAN</name>
<evidence type="ECO:0000313" key="1">
    <source>
        <dbReference type="EMBL" id="JAH74263.1"/>
    </source>
</evidence>
<proteinExistence type="predicted"/>
<reference evidence="1" key="1">
    <citation type="submission" date="2014-11" db="EMBL/GenBank/DDBJ databases">
        <authorList>
            <person name="Amaro Gonzalez C."/>
        </authorList>
    </citation>
    <scope>NUCLEOTIDE SEQUENCE</scope>
</reference>
<sequence>MWKPCTFSPNGAYLLKFSLKNFSSAKSSIQEPESI</sequence>
<dbReference type="EMBL" id="GBXM01034314">
    <property type="protein sequence ID" value="JAH74263.1"/>
    <property type="molecule type" value="Transcribed_RNA"/>
</dbReference>
<organism evidence="1">
    <name type="scientific">Anguilla anguilla</name>
    <name type="common">European freshwater eel</name>
    <name type="synonym">Muraena anguilla</name>
    <dbReference type="NCBI Taxonomy" id="7936"/>
    <lineage>
        <taxon>Eukaryota</taxon>
        <taxon>Metazoa</taxon>
        <taxon>Chordata</taxon>
        <taxon>Craniata</taxon>
        <taxon>Vertebrata</taxon>
        <taxon>Euteleostomi</taxon>
        <taxon>Actinopterygii</taxon>
        <taxon>Neopterygii</taxon>
        <taxon>Teleostei</taxon>
        <taxon>Anguilliformes</taxon>
        <taxon>Anguillidae</taxon>
        <taxon>Anguilla</taxon>
    </lineage>
</organism>